<evidence type="ECO:0000256" key="1">
    <source>
        <dbReference type="SAM" id="MobiDB-lite"/>
    </source>
</evidence>
<protein>
    <recommendedName>
        <fullName evidence="5">Amino acid transporter</fullName>
    </recommendedName>
</protein>
<dbReference type="PANTHER" id="PTHR47704:SF1">
    <property type="entry name" value="POTASSIUM TRANSPORTER KIMA"/>
    <property type="match status" value="1"/>
</dbReference>
<proteinExistence type="predicted"/>
<keyword evidence="2" id="KW-0812">Transmembrane</keyword>
<evidence type="ECO:0000313" key="4">
    <source>
        <dbReference type="Proteomes" id="UP001227101"/>
    </source>
</evidence>
<evidence type="ECO:0008006" key="5">
    <source>
        <dbReference type="Google" id="ProtNLM"/>
    </source>
</evidence>
<reference evidence="3 4" key="1">
    <citation type="submission" date="2023-06" db="EMBL/GenBank/DDBJ databases">
        <authorList>
            <person name="Oyuntsetseg B."/>
            <person name="Kim S.B."/>
        </authorList>
    </citation>
    <scope>NUCLEOTIDE SEQUENCE [LARGE SCALE GENOMIC DNA]</scope>
    <source>
        <strain evidence="3 4">2-2</strain>
    </source>
</reference>
<feature type="region of interest" description="Disordered" evidence="1">
    <location>
        <begin position="200"/>
        <end position="220"/>
    </location>
</feature>
<feature type="transmembrane region" description="Helical" evidence="2">
    <location>
        <begin position="41"/>
        <end position="68"/>
    </location>
</feature>
<organism evidence="3 4">
    <name type="scientific">Amycolatopsis nalaikhensis</name>
    <dbReference type="NCBI Taxonomy" id="715472"/>
    <lineage>
        <taxon>Bacteria</taxon>
        <taxon>Bacillati</taxon>
        <taxon>Actinomycetota</taxon>
        <taxon>Actinomycetes</taxon>
        <taxon>Pseudonocardiales</taxon>
        <taxon>Pseudonocardiaceae</taxon>
        <taxon>Amycolatopsis</taxon>
    </lineage>
</organism>
<sequence>MTIFLMNPEVAEKADRHWLSVVGGLGAVLDAMTSAAYGPEAIVIVLAVAGSAGLGFTVTVTLGIALLVGVLTLSYRQVIAAFPDGGGAYGVSRGGCADVGVPRVAALHALAVTRRAGAGHRGEPARERRKRQRVHRAHRHLRRRDPHRRRGRPAADGTAVATITPGHVRRLQSIGILLLLKASQTAVPRWCRVDRQRGPVVPQAAGPADPAVRDRPGRAARGHAPGIATLIEKLSIHPVDGVTVLSQVTTASLGDGFGFRAVQFSTVVLLVLAANTSFGGLPVLAQLLAKHNNPPHVFALRAERQVYRCGVDFLASSSALLLIASDRDLNTLVPLFAIGDRLELGRTPAPPRTDRVAGGRPGAPGLPPQPGRAGIRTCRWCSCTTSGAGSASRWSSTCTGWGTGTCSC</sequence>
<keyword evidence="2" id="KW-1133">Transmembrane helix</keyword>
<evidence type="ECO:0000313" key="3">
    <source>
        <dbReference type="EMBL" id="WIV59246.1"/>
    </source>
</evidence>
<evidence type="ECO:0000256" key="2">
    <source>
        <dbReference type="SAM" id="Phobius"/>
    </source>
</evidence>
<dbReference type="RefSeq" id="WP_285456753.1">
    <property type="nucleotide sequence ID" value="NZ_CP127173.1"/>
</dbReference>
<dbReference type="InterPro" id="IPR053153">
    <property type="entry name" value="APC_K+_Transporter"/>
</dbReference>
<dbReference type="Proteomes" id="UP001227101">
    <property type="component" value="Chromosome"/>
</dbReference>
<keyword evidence="2" id="KW-0472">Membrane</keyword>
<accession>A0ABY8XUT4</accession>
<feature type="compositionally biased region" description="Basic residues" evidence="1">
    <location>
        <begin position="127"/>
        <end position="152"/>
    </location>
</feature>
<name>A0ABY8XUT4_9PSEU</name>
<feature type="region of interest" description="Disordered" evidence="1">
    <location>
        <begin position="116"/>
        <end position="159"/>
    </location>
</feature>
<feature type="region of interest" description="Disordered" evidence="1">
    <location>
        <begin position="346"/>
        <end position="371"/>
    </location>
</feature>
<gene>
    <name evidence="3" type="ORF">QP939_11760</name>
</gene>
<dbReference type="PANTHER" id="PTHR47704">
    <property type="entry name" value="POTASSIUM TRANSPORTER KIMA"/>
    <property type="match status" value="1"/>
</dbReference>
<dbReference type="EMBL" id="CP127173">
    <property type="protein sequence ID" value="WIV59246.1"/>
    <property type="molecule type" value="Genomic_DNA"/>
</dbReference>
<keyword evidence="4" id="KW-1185">Reference proteome</keyword>